<dbReference type="Gene3D" id="3.30.70.360">
    <property type="match status" value="1"/>
</dbReference>
<keyword evidence="3" id="KW-0378">Hydrolase</keyword>
<dbReference type="EMBL" id="MFQB01000051">
    <property type="protein sequence ID" value="OGH65254.1"/>
    <property type="molecule type" value="Genomic_DNA"/>
</dbReference>
<feature type="domain" description="Peptidase M20 dimerisation" evidence="5">
    <location>
        <begin position="167"/>
        <end position="267"/>
    </location>
</feature>
<comment type="caution">
    <text evidence="6">The sequence shown here is derived from an EMBL/GenBank/DDBJ whole genome shotgun (WGS) entry which is preliminary data.</text>
</comment>
<evidence type="ECO:0000256" key="1">
    <source>
        <dbReference type="ARBA" id="ARBA00001947"/>
    </source>
</evidence>
<dbReference type="InterPro" id="IPR011650">
    <property type="entry name" value="Peptidase_M20_dimer"/>
</dbReference>
<sequence length="364" mass="40267">MLHTVTSELIRFQTEAGKIEEFKKVYAYIESLLPKDFFCFEYIEHTGILSQVIFLQGQDWKKARLLLCGHIDVIPAEPSQYEPRIEDGKIFGRGSIDMKSGIAAMVLAFKSIVESGGFPSVALLITGDEEIGGENGAGYISQNFELKPEFVLVPDGPRVDRMEITNQEKGLLWLKLEANGVAAHGSRPWLGKNAVDLLIDTINHLKEHFGVDNTQGWKTTISLNKLSTDNQVTNKIPDRAEAVLDIRFTEEHGLTPHDFFANIQRQLPSEITATVISSTAPVSTSKSLTQLQQLQKIASDVAGEEIGVGYSDASHDASFFAAKGFPTALIGPVGGNWHGKNEWADLKTMEMLEQILIKYMQAFV</sequence>
<dbReference type="PANTHER" id="PTHR43808:SF31">
    <property type="entry name" value="N-ACETYL-L-CITRULLINE DEACETYLASE"/>
    <property type="match status" value="1"/>
</dbReference>
<organism evidence="6 7">
    <name type="scientific">Candidatus Magasanikbacteria bacterium RIFCSPHIGHO2_02_FULL_47_14</name>
    <dbReference type="NCBI Taxonomy" id="1798680"/>
    <lineage>
        <taxon>Bacteria</taxon>
        <taxon>Candidatus Magasanikiibacteriota</taxon>
    </lineage>
</organism>
<dbReference type="GO" id="GO:0046872">
    <property type="term" value="F:metal ion binding"/>
    <property type="evidence" value="ECO:0007669"/>
    <property type="project" value="UniProtKB-KW"/>
</dbReference>
<dbReference type="SUPFAM" id="SSF55031">
    <property type="entry name" value="Bacterial exopeptidase dimerisation domain"/>
    <property type="match status" value="1"/>
</dbReference>
<dbReference type="InterPro" id="IPR050072">
    <property type="entry name" value="Peptidase_M20A"/>
</dbReference>
<evidence type="ECO:0000313" key="7">
    <source>
        <dbReference type="Proteomes" id="UP000176282"/>
    </source>
</evidence>
<evidence type="ECO:0000256" key="3">
    <source>
        <dbReference type="ARBA" id="ARBA00022801"/>
    </source>
</evidence>
<keyword evidence="4" id="KW-0862">Zinc</keyword>
<comment type="cofactor">
    <cofactor evidence="1">
        <name>Zn(2+)</name>
        <dbReference type="ChEBI" id="CHEBI:29105"/>
    </cofactor>
</comment>
<name>A0A1F6M109_9BACT</name>
<evidence type="ECO:0000313" key="6">
    <source>
        <dbReference type="EMBL" id="OGH65254.1"/>
    </source>
</evidence>
<dbReference type="Pfam" id="PF01546">
    <property type="entry name" value="Peptidase_M20"/>
    <property type="match status" value="1"/>
</dbReference>
<dbReference type="InterPro" id="IPR001261">
    <property type="entry name" value="ArgE/DapE_CS"/>
</dbReference>
<dbReference type="Gene3D" id="3.40.630.10">
    <property type="entry name" value="Zn peptidases"/>
    <property type="match status" value="1"/>
</dbReference>
<dbReference type="Proteomes" id="UP000176282">
    <property type="component" value="Unassembled WGS sequence"/>
</dbReference>
<evidence type="ECO:0000256" key="2">
    <source>
        <dbReference type="ARBA" id="ARBA00022723"/>
    </source>
</evidence>
<dbReference type="InterPro" id="IPR036264">
    <property type="entry name" value="Bact_exopeptidase_dim_dom"/>
</dbReference>
<dbReference type="Pfam" id="PF07687">
    <property type="entry name" value="M20_dimer"/>
    <property type="match status" value="1"/>
</dbReference>
<protein>
    <recommendedName>
        <fullName evidence="5">Peptidase M20 dimerisation domain-containing protein</fullName>
    </recommendedName>
</protein>
<keyword evidence="2" id="KW-0479">Metal-binding</keyword>
<dbReference type="PANTHER" id="PTHR43808">
    <property type="entry name" value="ACETYLORNITHINE DEACETYLASE"/>
    <property type="match status" value="1"/>
</dbReference>
<dbReference type="STRING" id="1798680.A3J66_03795"/>
<evidence type="ECO:0000259" key="5">
    <source>
        <dbReference type="Pfam" id="PF07687"/>
    </source>
</evidence>
<reference evidence="6 7" key="1">
    <citation type="journal article" date="2016" name="Nat. Commun.">
        <title>Thousands of microbial genomes shed light on interconnected biogeochemical processes in an aquifer system.</title>
        <authorList>
            <person name="Anantharaman K."/>
            <person name="Brown C.T."/>
            <person name="Hug L.A."/>
            <person name="Sharon I."/>
            <person name="Castelle C.J."/>
            <person name="Probst A.J."/>
            <person name="Thomas B.C."/>
            <person name="Singh A."/>
            <person name="Wilkins M.J."/>
            <person name="Karaoz U."/>
            <person name="Brodie E.L."/>
            <person name="Williams K.H."/>
            <person name="Hubbard S.S."/>
            <person name="Banfield J.F."/>
        </authorList>
    </citation>
    <scope>NUCLEOTIDE SEQUENCE [LARGE SCALE GENOMIC DNA]</scope>
</reference>
<gene>
    <name evidence="6" type="ORF">A3J66_03795</name>
</gene>
<dbReference type="AlphaFoldDB" id="A0A1F6M109"/>
<accession>A0A1F6M109</accession>
<dbReference type="InterPro" id="IPR002933">
    <property type="entry name" value="Peptidase_M20"/>
</dbReference>
<dbReference type="PROSITE" id="PS00759">
    <property type="entry name" value="ARGE_DAPE_CPG2_2"/>
    <property type="match status" value="1"/>
</dbReference>
<dbReference type="SUPFAM" id="SSF53187">
    <property type="entry name" value="Zn-dependent exopeptidases"/>
    <property type="match status" value="1"/>
</dbReference>
<evidence type="ECO:0000256" key="4">
    <source>
        <dbReference type="ARBA" id="ARBA00022833"/>
    </source>
</evidence>
<dbReference type="GO" id="GO:0008777">
    <property type="term" value="F:acetylornithine deacetylase activity"/>
    <property type="evidence" value="ECO:0007669"/>
    <property type="project" value="TreeGrafter"/>
</dbReference>
<proteinExistence type="predicted"/>
<dbReference type="GO" id="GO:0006526">
    <property type="term" value="P:L-arginine biosynthetic process"/>
    <property type="evidence" value="ECO:0007669"/>
    <property type="project" value="TreeGrafter"/>
</dbReference>